<dbReference type="PANTHER" id="PTHR15706">
    <property type="entry name" value="SH3 MULTIPLE DOMAIN"/>
    <property type="match status" value="1"/>
</dbReference>
<evidence type="ECO:0000256" key="2">
    <source>
        <dbReference type="ARBA" id="ARBA00022737"/>
    </source>
</evidence>
<dbReference type="PROSITE" id="PS50195">
    <property type="entry name" value="PX"/>
    <property type="match status" value="1"/>
</dbReference>
<feature type="compositionally biased region" description="Polar residues" evidence="4">
    <location>
        <begin position="480"/>
        <end position="501"/>
    </location>
</feature>
<dbReference type="PROSITE" id="PS50002">
    <property type="entry name" value="SH3"/>
    <property type="match status" value="2"/>
</dbReference>
<dbReference type="SUPFAM" id="SSF50044">
    <property type="entry name" value="SH3-domain"/>
    <property type="match status" value="2"/>
</dbReference>
<evidence type="ECO:0008006" key="10">
    <source>
        <dbReference type="Google" id="ProtNLM"/>
    </source>
</evidence>
<dbReference type="EMBL" id="HE806316">
    <property type="protein sequence ID" value="CCH57862.1"/>
    <property type="molecule type" value="Genomic_DNA"/>
</dbReference>
<dbReference type="InterPro" id="IPR036028">
    <property type="entry name" value="SH3-like_dom_sf"/>
</dbReference>
<evidence type="ECO:0000259" key="7">
    <source>
        <dbReference type="PROSITE" id="PS51745"/>
    </source>
</evidence>
<reference evidence="8 9" key="1">
    <citation type="journal article" date="2011" name="Proc. Natl. Acad. Sci. U.S.A.">
        <title>Evolutionary erosion of yeast sex chromosomes by mating-type switching accidents.</title>
        <authorList>
            <person name="Gordon J.L."/>
            <person name="Armisen D."/>
            <person name="Proux-Wera E."/>
            <person name="Oheigeartaigh S.S."/>
            <person name="Byrne K.P."/>
            <person name="Wolfe K.H."/>
        </authorList>
    </citation>
    <scope>NUCLEOTIDE SEQUENCE [LARGE SCALE GENOMIC DNA]</scope>
    <source>
        <strain evidence="9">ATCC 34711 / CBS 6284 / DSM 70876 / NBRC 10599 / NRRL Y-10934 / UCD 77-7</strain>
    </source>
</reference>
<feature type="region of interest" description="Disordered" evidence="4">
    <location>
        <begin position="1"/>
        <end position="30"/>
    </location>
</feature>
<dbReference type="STRING" id="1071380.I2GUR0"/>
<evidence type="ECO:0000259" key="5">
    <source>
        <dbReference type="PROSITE" id="PS50002"/>
    </source>
</evidence>
<feature type="region of interest" description="Disordered" evidence="4">
    <location>
        <begin position="480"/>
        <end position="514"/>
    </location>
</feature>
<evidence type="ECO:0000256" key="1">
    <source>
        <dbReference type="ARBA" id="ARBA00022443"/>
    </source>
</evidence>
<dbReference type="OrthoDB" id="548867at2759"/>
<dbReference type="Pfam" id="PF00018">
    <property type="entry name" value="SH3_1"/>
    <property type="match status" value="1"/>
</dbReference>
<dbReference type="Gene3D" id="2.30.30.40">
    <property type="entry name" value="SH3 Domains"/>
    <property type="match status" value="2"/>
</dbReference>
<dbReference type="GO" id="GO:0035091">
    <property type="term" value="F:phosphatidylinositol binding"/>
    <property type="evidence" value="ECO:0007669"/>
    <property type="project" value="InterPro"/>
</dbReference>
<dbReference type="Gene3D" id="3.30.1520.10">
    <property type="entry name" value="Phox-like domain"/>
    <property type="match status" value="1"/>
</dbReference>
<feature type="domain" description="SH3" evidence="5">
    <location>
        <begin position="32"/>
        <end position="92"/>
    </location>
</feature>
<dbReference type="Gene3D" id="3.10.20.90">
    <property type="entry name" value="Phosphatidylinositol 3-kinase Catalytic Subunit, Chain A, domain 1"/>
    <property type="match status" value="1"/>
</dbReference>
<feature type="compositionally biased region" description="Polar residues" evidence="4">
    <location>
        <begin position="9"/>
        <end position="30"/>
    </location>
</feature>
<proteinExistence type="predicted"/>
<sequence>MLEGIKRTPSFSRVLSNSSNTQISKPPTDISSPEMAIEALRDYTAVNIGEISFSKGDFFYVAGEEGIYYYATNPLTGTEGNVKKRYFKTFNKSRPVLSPRQTNSSNTNSTATSPSSRSLSRKSSSSNRVPPVFPDKIEMTDIENLLPDSKEISGDKKKKIFKSLYALCLYDFEAAKEDELTVYAGETLFIYAHYEEEWFIGRPLGRIGGPGLVPISFVNIIDISTGYISENPVAKDIQDANLLTIEDWRKSIYEYEREDMILQAKLKLLPREPSILHENYAIDESEIITNAGIKDVIFENNKYWFIIYCELLNGMRRDLKRHYNEFYNFQVQLLNAFPAEAGNCKDANTGVVTRRIIPYIPTTSHRVTENLTMRRKKTLNIYLKDIIMLPDYISRSKYVKELFELRYDSNGFDVEYEIDINDKDPYLLNITPRQATISALDSNELNNTDSAASSNLRSPIENSNLRTPIENINFDSPNNLFSSKNGYNQSPTPKSLSTNDRSAPRNLKRSTSINSSFDTNTTKIKIYYNYDIFAVKLDNNNCTLSSLREKVQLRLPGKDFIFRVKLADGDAEEIVNDTQLYNVIDSNLKISLHEKRH</sequence>
<dbReference type="InParanoid" id="I2GUR0"/>
<evidence type="ECO:0000313" key="9">
    <source>
        <dbReference type="Proteomes" id="UP000002866"/>
    </source>
</evidence>
<dbReference type="GO" id="GO:0043332">
    <property type="term" value="C:mating projection tip"/>
    <property type="evidence" value="ECO:0007669"/>
    <property type="project" value="TreeGrafter"/>
</dbReference>
<dbReference type="HOGENOM" id="CLU_014957_0_1_1"/>
<feature type="region of interest" description="Disordered" evidence="4">
    <location>
        <begin position="95"/>
        <end position="133"/>
    </location>
</feature>
<evidence type="ECO:0000256" key="3">
    <source>
        <dbReference type="PROSITE-ProRule" id="PRU00192"/>
    </source>
</evidence>
<organism evidence="8 9">
    <name type="scientific">Henningerozyma blattae (strain ATCC 34711 / CBS 6284 / DSM 70876 / NBRC 10599 / NRRL Y-10934 / UCD 77-7)</name>
    <name type="common">Yeast</name>
    <name type="synonym">Tetrapisispora blattae</name>
    <dbReference type="NCBI Taxonomy" id="1071380"/>
    <lineage>
        <taxon>Eukaryota</taxon>
        <taxon>Fungi</taxon>
        <taxon>Dikarya</taxon>
        <taxon>Ascomycota</taxon>
        <taxon>Saccharomycotina</taxon>
        <taxon>Saccharomycetes</taxon>
        <taxon>Saccharomycetales</taxon>
        <taxon>Saccharomycetaceae</taxon>
        <taxon>Henningerozyma</taxon>
    </lineage>
</organism>
<dbReference type="SUPFAM" id="SSF64268">
    <property type="entry name" value="PX domain"/>
    <property type="match status" value="1"/>
</dbReference>
<feature type="domain" description="PX" evidence="6">
    <location>
        <begin position="283"/>
        <end position="410"/>
    </location>
</feature>
<dbReference type="SMART" id="SM00312">
    <property type="entry name" value="PX"/>
    <property type="match status" value="1"/>
</dbReference>
<keyword evidence="1 3" id="KW-0728">SH3 domain</keyword>
<evidence type="ECO:0000313" key="8">
    <source>
        <dbReference type="EMBL" id="CCH57862.1"/>
    </source>
</evidence>
<dbReference type="GeneID" id="14493347"/>
<dbReference type="InterPro" id="IPR053793">
    <property type="entry name" value="PB1-like"/>
</dbReference>
<dbReference type="InterPro" id="IPR036871">
    <property type="entry name" value="PX_dom_sf"/>
</dbReference>
<dbReference type="SUPFAM" id="SSF54277">
    <property type="entry name" value="CAD &amp; PB1 domains"/>
    <property type="match status" value="1"/>
</dbReference>
<dbReference type="eggNOG" id="KOG4773">
    <property type="taxonomic scope" value="Eukaryota"/>
</dbReference>
<dbReference type="InterPro" id="IPR001683">
    <property type="entry name" value="PX_dom"/>
</dbReference>
<dbReference type="GO" id="GO:0005737">
    <property type="term" value="C:cytoplasm"/>
    <property type="evidence" value="ECO:0007669"/>
    <property type="project" value="TreeGrafter"/>
</dbReference>
<keyword evidence="2" id="KW-0677">Repeat</keyword>
<dbReference type="GO" id="GO:0000747">
    <property type="term" value="P:conjugation with cellular fusion"/>
    <property type="evidence" value="ECO:0007669"/>
    <property type="project" value="TreeGrafter"/>
</dbReference>
<gene>
    <name evidence="8" type="primary">TBLA0A00610</name>
    <name evidence="8" type="ORF">TBLA_0A00610</name>
</gene>
<name>I2GUR0_HENB6</name>
<dbReference type="PROSITE" id="PS51745">
    <property type="entry name" value="PB1"/>
    <property type="match status" value="1"/>
</dbReference>
<feature type="compositionally biased region" description="Low complexity" evidence="4">
    <location>
        <begin position="98"/>
        <end position="130"/>
    </location>
</feature>
<dbReference type="RefSeq" id="XP_004177381.1">
    <property type="nucleotide sequence ID" value="XM_004177333.1"/>
</dbReference>
<dbReference type="InterPro" id="IPR051228">
    <property type="entry name" value="NADPH_Oxidase/PX-Domain"/>
</dbReference>
<feature type="domain" description="SH3" evidence="5">
    <location>
        <begin position="161"/>
        <end position="223"/>
    </location>
</feature>
<dbReference type="GO" id="GO:0030674">
    <property type="term" value="F:protein-macromolecule adaptor activity"/>
    <property type="evidence" value="ECO:0007669"/>
    <property type="project" value="TreeGrafter"/>
</dbReference>
<keyword evidence="9" id="KW-1185">Reference proteome</keyword>
<dbReference type="AlphaFoldDB" id="I2GUR0"/>
<evidence type="ECO:0000259" key="6">
    <source>
        <dbReference type="PROSITE" id="PS50195"/>
    </source>
</evidence>
<accession>I2GUR0</accession>
<feature type="domain" description="PB1" evidence="7">
    <location>
        <begin position="521"/>
        <end position="595"/>
    </location>
</feature>
<dbReference type="Pfam" id="PF00787">
    <property type="entry name" value="PX"/>
    <property type="match status" value="1"/>
</dbReference>
<protein>
    <recommendedName>
        <fullName evidence="10">Bud emergence protein 1</fullName>
    </recommendedName>
</protein>
<dbReference type="KEGG" id="tbl:TBLA_0A00610"/>
<dbReference type="SMART" id="SM00326">
    <property type="entry name" value="SH3"/>
    <property type="match status" value="2"/>
</dbReference>
<dbReference type="PANTHER" id="PTHR15706:SF2">
    <property type="entry name" value="SH3 AND PX DOMAIN-CONTAINING PROTEIN 2A"/>
    <property type="match status" value="1"/>
</dbReference>
<evidence type="ECO:0000256" key="4">
    <source>
        <dbReference type="SAM" id="MobiDB-lite"/>
    </source>
</evidence>
<dbReference type="Proteomes" id="UP000002866">
    <property type="component" value="Chromosome 1"/>
</dbReference>
<dbReference type="InterPro" id="IPR001452">
    <property type="entry name" value="SH3_domain"/>
</dbReference>